<accession>A0A1W6LI99</accession>
<proteinExistence type="predicted"/>
<name>A0A1W6LI99_9BURK</name>
<dbReference type="STRING" id="946333.A4W93_19855"/>
<protein>
    <recommendedName>
        <fullName evidence="9">Protein TolA</fullName>
    </recommendedName>
</protein>
<sequence length="291" mass="31898">MQHPVLNRDDLLPRQPAGMGKGLMLAIAAHVLLVIAITFSVNWSSSDPAGVEAELWSAVPQIAARGAPPVEPEPAPEPPKPEPRPEPVQKPVEAPPPPKPAPDPQIAIEKEKARKEKLQKEKEEKLREQQEQERKEKLEKQKREAEDKKAEEKKLAEKKKQDAARQQAQLDKQRQEQLDRIIKQAGGAANGSPTGQGAVTSGPSSTYAGRIRGAIEPNITFTSELNGNPTAEVEVRQGPDGTITGSRLVKSSGVKEWDDAVLRAVDKTQKLPRDIDGRVISPMILTFRPNK</sequence>
<dbReference type="Proteomes" id="UP000193427">
    <property type="component" value="Chromosome"/>
</dbReference>
<feature type="compositionally biased region" description="Polar residues" evidence="5">
    <location>
        <begin position="191"/>
        <end position="207"/>
    </location>
</feature>
<evidence type="ECO:0000256" key="1">
    <source>
        <dbReference type="ARBA" id="ARBA00004167"/>
    </source>
</evidence>
<feature type="region of interest" description="Disordered" evidence="5">
    <location>
        <begin position="62"/>
        <end position="209"/>
    </location>
</feature>
<evidence type="ECO:0000256" key="6">
    <source>
        <dbReference type="SAM" id="Phobius"/>
    </source>
</evidence>
<keyword evidence="4 6" id="KW-0472">Membrane</keyword>
<reference evidence="7 8" key="1">
    <citation type="submission" date="2016-04" db="EMBL/GenBank/DDBJ databases">
        <title>Complete genome sequence of natural rubber-degrading, novel Gram-negative bacterium, Rhizobacter gummiphilus strain NS21.</title>
        <authorList>
            <person name="Tabata M."/>
            <person name="Kasai D."/>
            <person name="Fukuda M."/>
        </authorList>
    </citation>
    <scope>NUCLEOTIDE SEQUENCE [LARGE SCALE GENOMIC DNA]</scope>
    <source>
        <strain evidence="7 8">NS21</strain>
    </source>
</reference>
<evidence type="ECO:0000256" key="4">
    <source>
        <dbReference type="ARBA" id="ARBA00023136"/>
    </source>
</evidence>
<dbReference type="SUPFAM" id="SSF74653">
    <property type="entry name" value="TolA/TonB C-terminal domain"/>
    <property type="match status" value="1"/>
</dbReference>
<evidence type="ECO:0000256" key="5">
    <source>
        <dbReference type="SAM" id="MobiDB-lite"/>
    </source>
</evidence>
<feature type="compositionally biased region" description="Pro residues" evidence="5">
    <location>
        <begin position="69"/>
        <end position="78"/>
    </location>
</feature>
<keyword evidence="8" id="KW-1185">Reference proteome</keyword>
<dbReference type="InterPro" id="IPR006260">
    <property type="entry name" value="TonB/TolA_C"/>
</dbReference>
<evidence type="ECO:0000313" key="7">
    <source>
        <dbReference type="EMBL" id="ARN23975.1"/>
    </source>
</evidence>
<dbReference type="Gene3D" id="3.30.1150.10">
    <property type="match status" value="1"/>
</dbReference>
<gene>
    <name evidence="7" type="ORF">A4W93_19855</name>
</gene>
<dbReference type="OrthoDB" id="5298892at2"/>
<dbReference type="GO" id="GO:0016020">
    <property type="term" value="C:membrane"/>
    <property type="evidence" value="ECO:0007669"/>
    <property type="project" value="UniProtKB-SubCell"/>
</dbReference>
<dbReference type="EMBL" id="CP015118">
    <property type="protein sequence ID" value="ARN23975.1"/>
    <property type="molecule type" value="Genomic_DNA"/>
</dbReference>
<evidence type="ECO:0000256" key="2">
    <source>
        <dbReference type="ARBA" id="ARBA00022692"/>
    </source>
</evidence>
<dbReference type="AlphaFoldDB" id="A0A1W6LI99"/>
<dbReference type="KEGG" id="rgu:A4W93_19855"/>
<feature type="transmembrane region" description="Helical" evidence="6">
    <location>
        <begin position="23"/>
        <end position="43"/>
    </location>
</feature>
<evidence type="ECO:0008006" key="9">
    <source>
        <dbReference type="Google" id="ProtNLM"/>
    </source>
</evidence>
<feature type="compositionally biased region" description="Basic and acidic residues" evidence="5">
    <location>
        <begin position="171"/>
        <end position="182"/>
    </location>
</feature>
<keyword evidence="2 6" id="KW-0812">Transmembrane</keyword>
<comment type="subcellular location">
    <subcellularLocation>
        <location evidence="1">Membrane</location>
        <topology evidence="1">Single-pass membrane protein</topology>
    </subcellularLocation>
</comment>
<evidence type="ECO:0000313" key="8">
    <source>
        <dbReference type="Proteomes" id="UP000193427"/>
    </source>
</evidence>
<dbReference type="Pfam" id="PF13103">
    <property type="entry name" value="TonB_2"/>
    <property type="match status" value="1"/>
</dbReference>
<dbReference type="RefSeq" id="WP_085754251.1">
    <property type="nucleotide sequence ID" value="NZ_BSPR01000006.1"/>
</dbReference>
<keyword evidence="3 6" id="KW-1133">Transmembrane helix</keyword>
<evidence type="ECO:0000256" key="3">
    <source>
        <dbReference type="ARBA" id="ARBA00022989"/>
    </source>
</evidence>
<organism evidence="7 8">
    <name type="scientific">Piscinibacter gummiphilus</name>
    <dbReference type="NCBI Taxonomy" id="946333"/>
    <lineage>
        <taxon>Bacteria</taxon>
        <taxon>Pseudomonadati</taxon>
        <taxon>Pseudomonadota</taxon>
        <taxon>Betaproteobacteria</taxon>
        <taxon>Burkholderiales</taxon>
        <taxon>Sphaerotilaceae</taxon>
        <taxon>Piscinibacter</taxon>
    </lineage>
</organism>
<feature type="compositionally biased region" description="Basic and acidic residues" evidence="5">
    <location>
        <begin position="108"/>
        <end position="163"/>
    </location>
</feature>
<feature type="compositionally biased region" description="Pro residues" evidence="5">
    <location>
        <begin position="93"/>
        <end position="103"/>
    </location>
</feature>
<feature type="region of interest" description="Disordered" evidence="5">
    <location>
        <begin position="221"/>
        <end position="250"/>
    </location>
</feature>
<dbReference type="NCBIfam" id="TIGR01352">
    <property type="entry name" value="tonB_Cterm"/>
    <property type="match status" value="1"/>
</dbReference>